<dbReference type="Proteomes" id="UP000004095">
    <property type="component" value="Unassembled WGS sequence"/>
</dbReference>
<evidence type="ECO:0000256" key="13">
    <source>
        <dbReference type="ARBA" id="ARBA00022833"/>
    </source>
</evidence>
<accession>A1ZZ61</accession>
<evidence type="ECO:0000256" key="5">
    <source>
        <dbReference type="ARBA" id="ARBA00014116"/>
    </source>
</evidence>
<proteinExistence type="predicted"/>
<evidence type="ECO:0000256" key="3">
    <source>
        <dbReference type="ARBA" id="ARBA00004555"/>
    </source>
</evidence>
<feature type="chain" id="PRO_5002641772" description="Carboxypeptidase Q" evidence="21">
    <location>
        <begin position="27"/>
        <end position="468"/>
    </location>
</feature>
<evidence type="ECO:0000256" key="17">
    <source>
        <dbReference type="ARBA" id="ARBA00023180"/>
    </source>
</evidence>
<comment type="caution">
    <text evidence="23">The sequence shown here is derived from an EMBL/GenBank/DDBJ whole genome shotgun (WGS) entry which is preliminary data.</text>
</comment>
<evidence type="ECO:0000259" key="22">
    <source>
        <dbReference type="Pfam" id="PF04389"/>
    </source>
</evidence>
<keyword evidence="9" id="KW-0479">Metal-binding</keyword>
<dbReference type="GO" id="GO:0005576">
    <property type="term" value="C:extracellular region"/>
    <property type="evidence" value="ECO:0007669"/>
    <property type="project" value="UniProtKB-SubCell"/>
</dbReference>
<keyword evidence="24" id="KW-1185">Reference proteome</keyword>
<evidence type="ECO:0000256" key="9">
    <source>
        <dbReference type="ARBA" id="ARBA00022723"/>
    </source>
</evidence>
<evidence type="ECO:0000256" key="7">
    <source>
        <dbReference type="ARBA" id="ARBA00022645"/>
    </source>
</evidence>
<evidence type="ECO:0000313" key="23">
    <source>
        <dbReference type="EMBL" id="EAY24320.1"/>
    </source>
</evidence>
<keyword evidence="14" id="KW-0333">Golgi apparatus</keyword>
<protein>
    <recommendedName>
        <fullName evidence="5">Carboxypeptidase Q</fullName>
    </recommendedName>
    <alternativeName>
        <fullName evidence="20">Plasma glutamate carboxypeptidase</fullName>
    </alternativeName>
</protein>
<evidence type="ECO:0000256" key="10">
    <source>
        <dbReference type="ARBA" id="ARBA00022729"/>
    </source>
</evidence>
<comment type="subcellular location">
    <subcellularLocation>
        <location evidence="1">Endoplasmic reticulum</location>
    </subcellularLocation>
    <subcellularLocation>
        <location evidence="3">Golgi apparatus</location>
    </subcellularLocation>
    <subcellularLocation>
        <location evidence="2">Lysosome</location>
    </subcellularLocation>
    <subcellularLocation>
        <location evidence="4">Secreted</location>
    </subcellularLocation>
</comment>
<keyword evidence="7" id="KW-0121">Carboxypeptidase</keyword>
<gene>
    <name evidence="23" type="ORF">M23134_05946</name>
</gene>
<feature type="signal peptide" evidence="21">
    <location>
        <begin position="1"/>
        <end position="26"/>
    </location>
</feature>
<sequence length="468" mass="51404">MKNNYCNHPKAILLLLLMWWVVPGQAQNNKKSTKDQQLIRKMYDLSLTQPKAYEWLDFLCNKIGGRLAGSPQAAAAVEFTRQVMDTLGVDRVFLQDVMVPHWVRGDKEIGKIVNSQKIGSQEVRVCALGNSVGTGGQGIAAEVVEVKNFDELRKLGKGLVQGKIVFFNRPFDNTKIATFRAYGGAVNQRGSGASEAAKLGAIGMVVRSMTGRIDDYPHTGSLRYQLNVPKIPAVAISTKGAELLSSLLKDDRKLKFYFRTTCKMLKEKKSYNVVGELKGTQYPDEIIVVGGHLDSWDTGDGAHDDGAGVVQSMDVLRLIKAAGIKPKRTIRAVMFMNEENGLRGGRKYAELAAQNKEKHIAALESDAGGFSPRAIGINNDFKKFAKVQKWAKLFAPYGVQLRQGGGGADIGPLRTQGVTIMGLSPDGQRYFDYHHTETDTFDKVNPRELQLGAAAMATMVYLLAEYGL</sequence>
<keyword evidence="6" id="KW-0964">Secreted</keyword>
<dbReference type="eggNOG" id="COG2234">
    <property type="taxonomic scope" value="Bacteria"/>
</dbReference>
<name>A1ZZ61_MICM2</name>
<keyword evidence="16" id="KW-0865">Zymogen</keyword>
<evidence type="ECO:0000256" key="8">
    <source>
        <dbReference type="ARBA" id="ARBA00022670"/>
    </source>
</evidence>
<reference evidence="23 24" key="1">
    <citation type="submission" date="2007-01" db="EMBL/GenBank/DDBJ databases">
        <authorList>
            <person name="Haygood M."/>
            <person name="Podell S."/>
            <person name="Anderson C."/>
            <person name="Hopkinson B."/>
            <person name="Roe K."/>
            <person name="Barbeau K."/>
            <person name="Gaasterland T."/>
            <person name="Ferriera S."/>
            <person name="Johnson J."/>
            <person name="Kravitz S."/>
            <person name="Beeson K."/>
            <person name="Sutton G."/>
            <person name="Rogers Y.-H."/>
            <person name="Friedman R."/>
            <person name="Frazier M."/>
            <person name="Venter J.C."/>
        </authorList>
    </citation>
    <scope>NUCLEOTIDE SEQUENCE [LARGE SCALE GENOMIC DNA]</scope>
    <source>
        <strain evidence="23 24">ATCC 23134</strain>
    </source>
</reference>
<evidence type="ECO:0000256" key="2">
    <source>
        <dbReference type="ARBA" id="ARBA00004371"/>
    </source>
</evidence>
<dbReference type="RefSeq" id="WP_002705040.1">
    <property type="nucleotide sequence ID" value="NZ_AAWS01000073.1"/>
</dbReference>
<keyword evidence="12" id="KW-0256">Endoplasmic reticulum</keyword>
<evidence type="ECO:0000256" key="20">
    <source>
        <dbReference type="ARBA" id="ARBA00033328"/>
    </source>
</evidence>
<evidence type="ECO:0000256" key="21">
    <source>
        <dbReference type="SAM" id="SignalP"/>
    </source>
</evidence>
<keyword evidence="10 21" id="KW-0732">Signal</keyword>
<evidence type="ECO:0000256" key="18">
    <source>
        <dbReference type="ARBA" id="ARBA00023228"/>
    </source>
</evidence>
<evidence type="ECO:0000256" key="16">
    <source>
        <dbReference type="ARBA" id="ARBA00023145"/>
    </source>
</evidence>
<keyword evidence="18" id="KW-0458">Lysosome</keyword>
<dbReference type="PANTHER" id="PTHR12053:SF3">
    <property type="entry name" value="CARBOXYPEPTIDASE Q"/>
    <property type="match status" value="1"/>
</dbReference>
<evidence type="ECO:0000313" key="24">
    <source>
        <dbReference type="Proteomes" id="UP000004095"/>
    </source>
</evidence>
<keyword evidence="17" id="KW-0325">Glycoprotein</keyword>
<dbReference type="InterPro" id="IPR039866">
    <property type="entry name" value="CPQ"/>
</dbReference>
<dbReference type="Pfam" id="PF04389">
    <property type="entry name" value="Peptidase_M28"/>
    <property type="match status" value="1"/>
</dbReference>
<dbReference type="GO" id="GO:0046872">
    <property type="term" value="F:metal ion binding"/>
    <property type="evidence" value="ECO:0007669"/>
    <property type="project" value="UniProtKB-KW"/>
</dbReference>
<feature type="domain" description="Peptidase M28" evidence="22">
    <location>
        <begin position="272"/>
        <end position="458"/>
    </location>
</feature>
<dbReference type="EMBL" id="AAWS01000073">
    <property type="protein sequence ID" value="EAY24320.1"/>
    <property type="molecule type" value="Genomic_DNA"/>
</dbReference>
<evidence type="ECO:0000256" key="14">
    <source>
        <dbReference type="ARBA" id="ARBA00023034"/>
    </source>
</evidence>
<comment type="subunit">
    <text evidence="19">Homodimer. The monomeric form is inactive while the homodimer is active.</text>
</comment>
<dbReference type="Gene3D" id="3.50.30.30">
    <property type="match status" value="1"/>
</dbReference>
<dbReference type="PANTHER" id="PTHR12053">
    <property type="entry name" value="PROTEASE FAMILY M28 PLASMA GLUTAMATE CARBOXYPEPTIDASE-RELATED"/>
    <property type="match status" value="1"/>
</dbReference>
<dbReference type="AlphaFoldDB" id="A1ZZ61"/>
<keyword evidence="11" id="KW-0378">Hydrolase</keyword>
<keyword evidence="15" id="KW-0482">Metalloprotease</keyword>
<keyword evidence="8" id="KW-0645">Protease</keyword>
<dbReference type="GO" id="GO:0004180">
    <property type="term" value="F:carboxypeptidase activity"/>
    <property type="evidence" value="ECO:0007669"/>
    <property type="project" value="UniProtKB-KW"/>
</dbReference>
<dbReference type="InterPro" id="IPR007484">
    <property type="entry name" value="Peptidase_M28"/>
</dbReference>
<evidence type="ECO:0000256" key="19">
    <source>
        <dbReference type="ARBA" id="ARBA00025833"/>
    </source>
</evidence>
<evidence type="ECO:0000256" key="1">
    <source>
        <dbReference type="ARBA" id="ARBA00004240"/>
    </source>
</evidence>
<dbReference type="Gene3D" id="3.40.630.10">
    <property type="entry name" value="Zn peptidases"/>
    <property type="match status" value="1"/>
</dbReference>
<keyword evidence="13" id="KW-0862">Zinc</keyword>
<dbReference type="GO" id="GO:0005764">
    <property type="term" value="C:lysosome"/>
    <property type="evidence" value="ECO:0007669"/>
    <property type="project" value="UniProtKB-SubCell"/>
</dbReference>
<dbReference type="GO" id="GO:0006508">
    <property type="term" value="P:proteolysis"/>
    <property type="evidence" value="ECO:0007669"/>
    <property type="project" value="UniProtKB-KW"/>
</dbReference>
<evidence type="ECO:0000256" key="4">
    <source>
        <dbReference type="ARBA" id="ARBA00004613"/>
    </source>
</evidence>
<evidence type="ECO:0000256" key="12">
    <source>
        <dbReference type="ARBA" id="ARBA00022824"/>
    </source>
</evidence>
<evidence type="ECO:0000256" key="11">
    <source>
        <dbReference type="ARBA" id="ARBA00022801"/>
    </source>
</evidence>
<dbReference type="GO" id="GO:0070573">
    <property type="term" value="F:metallodipeptidase activity"/>
    <property type="evidence" value="ECO:0007669"/>
    <property type="project" value="InterPro"/>
</dbReference>
<evidence type="ECO:0000256" key="6">
    <source>
        <dbReference type="ARBA" id="ARBA00022525"/>
    </source>
</evidence>
<dbReference type="SUPFAM" id="SSF53187">
    <property type="entry name" value="Zn-dependent exopeptidases"/>
    <property type="match status" value="1"/>
</dbReference>
<organism evidence="23 24">
    <name type="scientific">Microscilla marina ATCC 23134</name>
    <dbReference type="NCBI Taxonomy" id="313606"/>
    <lineage>
        <taxon>Bacteria</taxon>
        <taxon>Pseudomonadati</taxon>
        <taxon>Bacteroidota</taxon>
        <taxon>Cytophagia</taxon>
        <taxon>Cytophagales</taxon>
        <taxon>Microscillaceae</taxon>
        <taxon>Microscilla</taxon>
    </lineage>
</organism>
<evidence type="ECO:0000256" key="15">
    <source>
        <dbReference type="ARBA" id="ARBA00023049"/>
    </source>
</evidence>